<dbReference type="InterPro" id="IPR037923">
    <property type="entry name" value="HTH-like"/>
</dbReference>
<keyword evidence="2" id="KW-0238">DNA-binding</keyword>
<dbReference type="Pfam" id="PF12833">
    <property type="entry name" value="HTH_18"/>
    <property type="match status" value="1"/>
</dbReference>
<gene>
    <name evidence="6" type="ORF">FXF69_31880</name>
</gene>
<dbReference type="SUPFAM" id="SSF46689">
    <property type="entry name" value="Homeodomain-like"/>
    <property type="match status" value="2"/>
</dbReference>
<dbReference type="GO" id="GO:0003700">
    <property type="term" value="F:DNA-binding transcription factor activity"/>
    <property type="evidence" value="ECO:0007669"/>
    <property type="project" value="InterPro"/>
</dbReference>
<dbReference type="GO" id="GO:0043565">
    <property type="term" value="F:sequence-specific DNA binding"/>
    <property type="evidence" value="ECO:0007669"/>
    <property type="project" value="InterPro"/>
</dbReference>
<dbReference type="InterPro" id="IPR003313">
    <property type="entry name" value="AraC-bd"/>
</dbReference>
<dbReference type="Proteomes" id="UP000323380">
    <property type="component" value="Unassembled WGS sequence"/>
</dbReference>
<keyword evidence="1" id="KW-0805">Transcription regulation</keyword>
<dbReference type="Gene3D" id="1.10.10.60">
    <property type="entry name" value="Homeodomain-like"/>
    <property type="match status" value="1"/>
</dbReference>
<accession>A0A5D0NDV8</accession>
<dbReference type="Gene3D" id="2.60.120.10">
    <property type="entry name" value="Jelly Rolls"/>
    <property type="match status" value="1"/>
</dbReference>
<comment type="caution">
    <text evidence="6">The sequence shown here is derived from an EMBL/GenBank/DDBJ whole genome shotgun (WGS) entry which is preliminary data.</text>
</comment>
<dbReference type="PANTHER" id="PTHR46796:SF2">
    <property type="entry name" value="TRANSCRIPTIONAL REGULATORY PROTEIN"/>
    <property type="match status" value="1"/>
</dbReference>
<evidence type="ECO:0000313" key="7">
    <source>
        <dbReference type="Proteomes" id="UP000323380"/>
    </source>
</evidence>
<protein>
    <submittedName>
        <fullName evidence="6">Helix-turn-helix transcriptional regulator</fullName>
    </submittedName>
</protein>
<dbReference type="InterPro" id="IPR014710">
    <property type="entry name" value="RmlC-like_jellyroll"/>
</dbReference>
<dbReference type="PROSITE" id="PS01124">
    <property type="entry name" value="HTH_ARAC_FAMILY_2"/>
    <property type="match status" value="1"/>
</dbReference>
<dbReference type="SMART" id="SM00342">
    <property type="entry name" value="HTH_ARAC"/>
    <property type="match status" value="1"/>
</dbReference>
<keyword evidence="3" id="KW-0010">Activator</keyword>
<dbReference type="InterPro" id="IPR018062">
    <property type="entry name" value="HTH_AraC-typ_CS"/>
</dbReference>
<dbReference type="InterPro" id="IPR009057">
    <property type="entry name" value="Homeodomain-like_sf"/>
</dbReference>
<name>A0A5D0NDV8_9ACTN</name>
<dbReference type="SUPFAM" id="SSF51215">
    <property type="entry name" value="Regulatory protein AraC"/>
    <property type="match status" value="1"/>
</dbReference>
<feature type="domain" description="HTH araC/xylS-type" evidence="5">
    <location>
        <begin position="159"/>
        <end position="256"/>
    </location>
</feature>
<dbReference type="InterPro" id="IPR018060">
    <property type="entry name" value="HTH_AraC"/>
</dbReference>
<dbReference type="PROSITE" id="PS00041">
    <property type="entry name" value="HTH_ARAC_FAMILY_1"/>
    <property type="match status" value="1"/>
</dbReference>
<dbReference type="RefSeq" id="WP_067887706.1">
    <property type="nucleotide sequence ID" value="NZ_VSFG01000008.1"/>
</dbReference>
<dbReference type="PANTHER" id="PTHR46796">
    <property type="entry name" value="HTH-TYPE TRANSCRIPTIONAL ACTIVATOR RHAS-RELATED"/>
    <property type="match status" value="1"/>
</dbReference>
<evidence type="ECO:0000259" key="5">
    <source>
        <dbReference type="PROSITE" id="PS01124"/>
    </source>
</evidence>
<evidence type="ECO:0000256" key="3">
    <source>
        <dbReference type="ARBA" id="ARBA00023159"/>
    </source>
</evidence>
<evidence type="ECO:0000313" key="6">
    <source>
        <dbReference type="EMBL" id="TYB42411.1"/>
    </source>
</evidence>
<evidence type="ECO:0000256" key="2">
    <source>
        <dbReference type="ARBA" id="ARBA00023125"/>
    </source>
</evidence>
<evidence type="ECO:0000256" key="1">
    <source>
        <dbReference type="ARBA" id="ARBA00023015"/>
    </source>
</evidence>
<proteinExistence type="predicted"/>
<keyword evidence="7" id="KW-1185">Reference proteome</keyword>
<keyword evidence="4" id="KW-0804">Transcription</keyword>
<dbReference type="Pfam" id="PF02311">
    <property type="entry name" value="AraC_binding"/>
    <property type="match status" value="1"/>
</dbReference>
<organism evidence="6 7">
    <name type="scientific">Actinomadura chibensis</name>
    <dbReference type="NCBI Taxonomy" id="392828"/>
    <lineage>
        <taxon>Bacteria</taxon>
        <taxon>Bacillati</taxon>
        <taxon>Actinomycetota</taxon>
        <taxon>Actinomycetes</taxon>
        <taxon>Streptosporangiales</taxon>
        <taxon>Thermomonosporaceae</taxon>
        <taxon>Actinomadura</taxon>
    </lineage>
</organism>
<evidence type="ECO:0000256" key="4">
    <source>
        <dbReference type="ARBA" id="ARBA00023163"/>
    </source>
</evidence>
<dbReference type="STRING" id="1220554.GCA_001552135_01813"/>
<sequence length="256" mass="27790">MRGRTRRRSASSTLNWEWNSVRADHRFPRHSHRDWSFAVVCGGVGFVDVGGTLHEAHAGMITVLHPGESHRSWTHPTSGLDYVVITVAEAEAAALHGGRTAPTFTEHVIDDPGCAEALLAACEPRPGAAAAPVAGALALLFGTHARDEGASSSPSRVVSVLREYLDDHYAVPVSLSDMAALARVSQATLVRRFHADLGMAPHEYLVSRRIDAARAMVRSGLPLPEVAHRTGFADQSHLHRHFTRIVGVTPGRYRRN</sequence>
<reference evidence="6 7" key="1">
    <citation type="submission" date="2019-08" db="EMBL/GenBank/DDBJ databases">
        <title>Actinomadura sp. nov. CYP1-5 isolated from mountain soil.</title>
        <authorList>
            <person name="Songsumanus A."/>
            <person name="Kuncharoen N."/>
            <person name="Kudo T."/>
            <person name="Yuki M."/>
            <person name="Igarashi Y."/>
            <person name="Tanasupawat S."/>
        </authorList>
    </citation>
    <scope>NUCLEOTIDE SEQUENCE [LARGE SCALE GENOMIC DNA]</scope>
    <source>
        <strain evidence="6 7">JCM 14158</strain>
    </source>
</reference>
<dbReference type="AlphaFoldDB" id="A0A5D0NDV8"/>
<dbReference type="EMBL" id="VSFG01000008">
    <property type="protein sequence ID" value="TYB42411.1"/>
    <property type="molecule type" value="Genomic_DNA"/>
</dbReference>
<dbReference type="InterPro" id="IPR050204">
    <property type="entry name" value="AraC_XylS_family_regulators"/>
</dbReference>